<dbReference type="SUPFAM" id="SSF52540">
    <property type="entry name" value="P-loop containing nucleoside triphosphate hydrolases"/>
    <property type="match status" value="1"/>
</dbReference>
<organism evidence="1 2">
    <name type="scientific">Actinopolymorpha singaporensis</name>
    <dbReference type="NCBI Taxonomy" id="117157"/>
    <lineage>
        <taxon>Bacteria</taxon>
        <taxon>Bacillati</taxon>
        <taxon>Actinomycetota</taxon>
        <taxon>Actinomycetes</taxon>
        <taxon>Propionibacteriales</taxon>
        <taxon>Actinopolymorphaceae</taxon>
        <taxon>Actinopolymorpha</taxon>
    </lineage>
</organism>
<keyword evidence="1" id="KW-0808">Transferase</keyword>
<evidence type="ECO:0000313" key="2">
    <source>
        <dbReference type="Proteomes" id="UP000198983"/>
    </source>
</evidence>
<reference evidence="1 2" key="1">
    <citation type="submission" date="2016-10" db="EMBL/GenBank/DDBJ databases">
        <authorList>
            <person name="de Groot N.N."/>
        </authorList>
    </citation>
    <scope>NUCLEOTIDE SEQUENCE [LARGE SCALE GENOMIC DNA]</scope>
    <source>
        <strain evidence="1 2">DSM 22024</strain>
    </source>
</reference>
<keyword evidence="2" id="KW-1185">Reference proteome</keyword>
<sequence length="189" mass="20579">MDELEYAGTPTLIVISGPAGFGKTTLAHAVARSVGCPAICRDEIKEGMVHAHPEFDGATPGDPLTRRTFPLFFEVLELLLKAGVTVVAEAAFQDWNWKRGLEPLQGVADIRIVQCTADVEAAHARNLRRFADTPTRRAHADAQGPQTLEEATKHYESFVRLSLPVPTITVDTTDGYDPALEEVVAFVGR</sequence>
<dbReference type="Gene3D" id="3.40.50.300">
    <property type="entry name" value="P-loop containing nucleotide triphosphate hydrolases"/>
    <property type="match status" value="1"/>
</dbReference>
<gene>
    <name evidence="1" type="ORF">SAMN04489717_2511</name>
</gene>
<dbReference type="GO" id="GO:0016301">
    <property type="term" value="F:kinase activity"/>
    <property type="evidence" value="ECO:0007669"/>
    <property type="project" value="UniProtKB-KW"/>
</dbReference>
<dbReference type="Proteomes" id="UP000198983">
    <property type="component" value="Chromosome I"/>
</dbReference>
<keyword evidence="1" id="KW-0418">Kinase</keyword>
<dbReference type="STRING" id="117157.SAMN04489717_2511"/>
<dbReference type="PANTHER" id="PTHR37807">
    <property type="entry name" value="OS07G0160300 PROTEIN"/>
    <property type="match status" value="1"/>
</dbReference>
<dbReference type="OrthoDB" id="3819922at2"/>
<dbReference type="Pfam" id="PF13671">
    <property type="entry name" value="AAA_33"/>
    <property type="match status" value="1"/>
</dbReference>
<dbReference type="PANTHER" id="PTHR37807:SF3">
    <property type="entry name" value="OS07G0160300 PROTEIN"/>
    <property type="match status" value="1"/>
</dbReference>
<dbReference type="AlphaFoldDB" id="A0A1H1RQS3"/>
<proteinExistence type="predicted"/>
<name>A0A1H1RQS3_9ACTN</name>
<dbReference type="RefSeq" id="WP_092653439.1">
    <property type="nucleotide sequence ID" value="NZ_LT629732.1"/>
</dbReference>
<evidence type="ECO:0000313" key="1">
    <source>
        <dbReference type="EMBL" id="SDS38078.1"/>
    </source>
</evidence>
<dbReference type="InterPro" id="IPR027417">
    <property type="entry name" value="P-loop_NTPase"/>
</dbReference>
<dbReference type="EMBL" id="LT629732">
    <property type="protein sequence ID" value="SDS38078.1"/>
    <property type="molecule type" value="Genomic_DNA"/>
</dbReference>
<protein>
    <submittedName>
        <fullName evidence="1">Predicted kinase</fullName>
    </submittedName>
</protein>
<accession>A0A1H1RQS3</accession>